<dbReference type="CDD" id="cd09871">
    <property type="entry name" value="PIN_MtVapC28-VapC30-like"/>
    <property type="match status" value="1"/>
</dbReference>
<gene>
    <name evidence="2" type="ORF">UY98_C0008G0017</name>
</gene>
<dbReference type="InterPro" id="IPR002716">
    <property type="entry name" value="PIN_dom"/>
</dbReference>
<dbReference type="GO" id="GO:0004521">
    <property type="term" value="F:RNA endonuclease activity"/>
    <property type="evidence" value="ECO:0007669"/>
    <property type="project" value="InterPro"/>
</dbReference>
<dbReference type="SUPFAM" id="SSF88723">
    <property type="entry name" value="PIN domain-like"/>
    <property type="match status" value="1"/>
</dbReference>
<proteinExistence type="predicted"/>
<organism evidence="2 3">
    <name type="scientific">Candidatus Kaiserbacteria bacterium GW2011_GWA2_58_9</name>
    <dbReference type="NCBI Taxonomy" id="1618672"/>
    <lineage>
        <taxon>Bacteria</taxon>
        <taxon>Candidatus Kaiseribacteriota</taxon>
    </lineage>
</organism>
<dbReference type="AlphaFoldDB" id="A0A0G2B176"/>
<dbReference type="PANTHER" id="PTHR42188">
    <property type="entry name" value="23S RRNA-SPECIFIC ENDONUCLEASE VAPC20"/>
    <property type="match status" value="1"/>
</dbReference>
<dbReference type="GO" id="GO:0016075">
    <property type="term" value="P:rRNA catabolic process"/>
    <property type="evidence" value="ECO:0007669"/>
    <property type="project" value="TreeGrafter"/>
</dbReference>
<protein>
    <recommendedName>
        <fullName evidence="1">PIN domain-containing protein</fullName>
    </recommendedName>
</protein>
<name>A0A0G2B176_9BACT</name>
<dbReference type="InterPro" id="IPR029060">
    <property type="entry name" value="PIN-like_dom_sf"/>
</dbReference>
<dbReference type="Proteomes" id="UP000034789">
    <property type="component" value="Unassembled WGS sequence"/>
</dbReference>
<dbReference type="Pfam" id="PF01850">
    <property type="entry name" value="PIN"/>
    <property type="match status" value="1"/>
</dbReference>
<accession>A0A0G2B176</accession>
<dbReference type="Gene3D" id="3.40.50.1010">
    <property type="entry name" value="5'-nuclease"/>
    <property type="match status" value="1"/>
</dbReference>
<feature type="domain" description="PIN" evidence="1">
    <location>
        <begin position="3"/>
        <end position="121"/>
    </location>
</feature>
<evidence type="ECO:0000313" key="3">
    <source>
        <dbReference type="Proteomes" id="UP000034789"/>
    </source>
</evidence>
<evidence type="ECO:0000313" key="2">
    <source>
        <dbReference type="EMBL" id="KKW47642.1"/>
    </source>
</evidence>
<evidence type="ECO:0000259" key="1">
    <source>
        <dbReference type="Pfam" id="PF01850"/>
    </source>
</evidence>
<sequence>MAVVVDSSVLVAALHREDTLHERGKSALEGVEKPIAIPEYIVVETATTLARVAGKKVADVFVRSLFDTKDMDVVPSSPEQFATAAAAFLSSNSKLSFVDCALLQFSRTYRVITFDKALSRAIEASKRT</sequence>
<dbReference type="PANTHER" id="PTHR42188:SF1">
    <property type="entry name" value="23S RRNA-SPECIFIC ENDONUCLEASE VAPC20"/>
    <property type="match status" value="1"/>
</dbReference>
<reference evidence="2 3" key="1">
    <citation type="journal article" date="2015" name="Nature">
        <title>rRNA introns, odd ribosomes, and small enigmatic genomes across a large radiation of phyla.</title>
        <authorList>
            <person name="Brown C.T."/>
            <person name="Hug L.A."/>
            <person name="Thomas B.C."/>
            <person name="Sharon I."/>
            <person name="Castelle C.J."/>
            <person name="Singh A."/>
            <person name="Wilkins M.J."/>
            <person name="Williams K.H."/>
            <person name="Banfield J.F."/>
        </authorList>
    </citation>
    <scope>NUCLEOTIDE SEQUENCE [LARGE SCALE GENOMIC DNA]</scope>
</reference>
<comment type="caution">
    <text evidence="2">The sequence shown here is derived from an EMBL/GenBank/DDBJ whole genome shotgun (WGS) entry which is preliminary data.</text>
</comment>
<dbReference type="EMBL" id="LCSD01000008">
    <property type="protein sequence ID" value="KKW47642.1"/>
    <property type="molecule type" value="Genomic_DNA"/>
</dbReference>
<dbReference type="InterPro" id="IPR039018">
    <property type="entry name" value="VapC20-like"/>
</dbReference>